<dbReference type="EMBL" id="VBTY01000070">
    <property type="protein sequence ID" value="MDG3494907.1"/>
    <property type="molecule type" value="Genomic_DNA"/>
</dbReference>
<proteinExistence type="predicted"/>
<comment type="caution">
    <text evidence="1">The sequence shown here is derived from an EMBL/GenBank/DDBJ whole genome shotgun (WGS) entry which is preliminary data.</text>
</comment>
<reference evidence="1" key="1">
    <citation type="submission" date="2019-05" db="EMBL/GenBank/DDBJ databases">
        <title>Whole genome sequencing of Pseudanabaena catenata USMAC16.</title>
        <authorList>
            <person name="Khan Z."/>
            <person name="Omar W.M."/>
            <person name="Convey P."/>
            <person name="Merican F."/>
            <person name="Najimudin N."/>
        </authorList>
    </citation>
    <scope>NUCLEOTIDE SEQUENCE</scope>
    <source>
        <strain evidence="1">USMAC16</strain>
    </source>
</reference>
<keyword evidence="2" id="KW-1185">Reference proteome</keyword>
<dbReference type="RefSeq" id="WP_009627010.1">
    <property type="nucleotide sequence ID" value="NZ_VBTY01000070.1"/>
</dbReference>
<dbReference type="AlphaFoldDB" id="A0A9X4RI55"/>
<protein>
    <recommendedName>
        <fullName evidence="3">Phage tail assembly protein</fullName>
    </recommendedName>
</protein>
<accession>A0A9X4RI55</accession>
<name>A0A9X4RI55_9CYAN</name>
<evidence type="ECO:0000313" key="1">
    <source>
        <dbReference type="EMBL" id="MDG3494907.1"/>
    </source>
</evidence>
<dbReference type="Proteomes" id="UP001152872">
    <property type="component" value="Unassembled WGS sequence"/>
</dbReference>
<evidence type="ECO:0000313" key="2">
    <source>
        <dbReference type="Proteomes" id="UP001152872"/>
    </source>
</evidence>
<sequence length="102" mass="11548">MIEDEFEFKLPKGFVDARGDLHDRGLMKLLTAKDELTVQKLASANPQMDIVFLLLAQAIAKLGNLNKVIPQQLEQLFLPDFFYLQDLFSELQPQNVNASGEL</sequence>
<evidence type="ECO:0008006" key="3">
    <source>
        <dbReference type="Google" id="ProtNLM"/>
    </source>
</evidence>
<gene>
    <name evidence="1" type="ORF">FEV09_10095</name>
</gene>
<organism evidence="1 2">
    <name type="scientific">Pseudanabaena catenata USMAC16</name>
    <dbReference type="NCBI Taxonomy" id="1855837"/>
    <lineage>
        <taxon>Bacteria</taxon>
        <taxon>Bacillati</taxon>
        <taxon>Cyanobacteriota</taxon>
        <taxon>Cyanophyceae</taxon>
        <taxon>Pseudanabaenales</taxon>
        <taxon>Pseudanabaenaceae</taxon>
        <taxon>Pseudanabaena</taxon>
    </lineage>
</organism>